<dbReference type="Pfam" id="PF00753">
    <property type="entry name" value="Lactamase_B"/>
    <property type="match status" value="1"/>
</dbReference>
<proteinExistence type="predicted"/>
<comment type="caution">
    <text evidence="2">The sequence shown here is derived from an EMBL/GenBank/DDBJ whole genome shotgun (WGS) entry which is preliminary data.</text>
</comment>
<dbReference type="Proteomes" id="UP001519308">
    <property type="component" value="Unassembled WGS sequence"/>
</dbReference>
<keyword evidence="2" id="KW-0808">Transferase</keyword>
<dbReference type="EMBL" id="JAGGLL010000012">
    <property type="protein sequence ID" value="MBP2022030.1"/>
    <property type="molecule type" value="Genomic_DNA"/>
</dbReference>
<evidence type="ECO:0000259" key="1">
    <source>
        <dbReference type="Pfam" id="PF00753"/>
    </source>
</evidence>
<dbReference type="InterPro" id="IPR041712">
    <property type="entry name" value="DHPS-like_MBL-fold"/>
</dbReference>
<dbReference type="GO" id="GO:0102041">
    <property type="term" value="F:7,8-dihydropterin-6-yl-methyl-4-(beta-D-ribofuranosyl)aminobenzene 5'-phosphate synthase"/>
    <property type="evidence" value="ECO:0007669"/>
    <property type="project" value="UniProtKB-EC"/>
</dbReference>
<accession>A0ABS4K2L8</accession>
<organism evidence="2 3">
    <name type="scientific">Clostridium punense</name>
    <dbReference type="NCBI Taxonomy" id="1054297"/>
    <lineage>
        <taxon>Bacteria</taxon>
        <taxon>Bacillati</taxon>
        <taxon>Bacillota</taxon>
        <taxon>Clostridia</taxon>
        <taxon>Eubacteriales</taxon>
        <taxon>Clostridiaceae</taxon>
        <taxon>Clostridium</taxon>
    </lineage>
</organism>
<dbReference type="InterPro" id="IPR036866">
    <property type="entry name" value="RibonucZ/Hydroxyglut_hydro"/>
</dbReference>
<dbReference type="Gene3D" id="3.60.15.10">
    <property type="entry name" value="Ribonuclease Z/Hydroxyacylglutathione hydrolase-like"/>
    <property type="match status" value="1"/>
</dbReference>
<evidence type="ECO:0000313" key="2">
    <source>
        <dbReference type="EMBL" id="MBP2022030.1"/>
    </source>
</evidence>
<reference evidence="2 3" key="1">
    <citation type="submission" date="2021-03" db="EMBL/GenBank/DDBJ databases">
        <title>Genomic Encyclopedia of Type Strains, Phase IV (KMG-IV): sequencing the most valuable type-strain genomes for metagenomic binning, comparative biology and taxonomic classification.</title>
        <authorList>
            <person name="Goeker M."/>
        </authorList>
    </citation>
    <scope>NUCLEOTIDE SEQUENCE [LARGE SCALE GENOMIC DNA]</scope>
    <source>
        <strain evidence="2 3">DSM 28650</strain>
    </source>
</reference>
<dbReference type="SUPFAM" id="SSF56281">
    <property type="entry name" value="Metallo-hydrolase/oxidoreductase"/>
    <property type="match status" value="1"/>
</dbReference>
<dbReference type="InterPro" id="IPR001279">
    <property type="entry name" value="Metallo-B-lactamas"/>
</dbReference>
<dbReference type="InterPro" id="IPR052926">
    <property type="entry name" value="Metallo-beta-lactamase_dom"/>
</dbReference>
<feature type="domain" description="Metallo-beta-lactamase" evidence="1">
    <location>
        <begin position="21"/>
        <end position="86"/>
    </location>
</feature>
<protein>
    <submittedName>
        <fullName evidence="2">7, 8-dihydropterin-6-yl-methyl-4-(Beta-D-ribofuranosyl)aminobenzene 5'-phosphate synthase</fullName>
        <ecNumber evidence="2">2.5.1.105</ecNumber>
    </submittedName>
</protein>
<keyword evidence="3" id="KW-1185">Reference proteome</keyword>
<dbReference type="PANTHER" id="PTHR13754">
    <property type="entry name" value="METALLO-BETA-LACTAMASE SUPERFAMILY PROTEIN"/>
    <property type="match status" value="1"/>
</dbReference>
<dbReference type="PANTHER" id="PTHR13754:SF13">
    <property type="entry name" value="METALLO-BETA-LACTAMASE SUPERFAMILY PROTEIN (AFU_ORTHOLOGUE AFUA_3G07630)"/>
    <property type="match status" value="1"/>
</dbReference>
<name>A0ABS4K2L8_9CLOT</name>
<dbReference type="CDD" id="cd07713">
    <property type="entry name" value="DHPS-like_MBL-fold"/>
    <property type="match status" value="1"/>
</dbReference>
<dbReference type="RefSeq" id="WP_031270928.1">
    <property type="nucleotide sequence ID" value="NZ_JAGGLL010000012.1"/>
</dbReference>
<gene>
    <name evidence="2" type="ORF">J2Z44_001831</name>
</gene>
<dbReference type="EC" id="2.5.1.105" evidence="2"/>
<evidence type="ECO:0000313" key="3">
    <source>
        <dbReference type="Proteomes" id="UP001519308"/>
    </source>
</evidence>
<sequence>MKVITLFENRSISKEYKSSHGLSLYIETKNHKILFDTGTDDSFVYNASKLGVNLEDVDIAIISHGHNDHGGGLEAFLRINSRAKIYVGKGAFDDYLTKLLGIIKFNIGLKKELISDRFEFVDGVVSVDDELIVFNNIEGNKLLPKGNDRLLKKYSDGTIKRDDFAHEINLLINENNKYSLFCGCSHRGIVNIIEKAKTVANTKISTVIGGFHLMGMKVNSSKNTAYFQELADSLNNSGVDKYYTCHCTGEEAYNHLRKNVETLDEVKTGMVVEI</sequence>